<gene>
    <name evidence="2" type="ORF">DFH07DRAFT_838983</name>
</gene>
<dbReference type="EMBL" id="JARJLG010000126">
    <property type="protein sequence ID" value="KAJ7740747.1"/>
    <property type="molecule type" value="Genomic_DNA"/>
</dbReference>
<evidence type="ECO:0000256" key="1">
    <source>
        <dbReference type="SAM" id="MobiDB-lite"/>
    </source>
</evidence>
<name>A0AAD7IFR1_9AGAR</name>
<evidence type="ECO:0000313" key="2">
    <source>
        <dbReference type="EMBL" id="KAJ7740747.1"/>
    </source>
</evidence>
<sequence>MLEVEMHSPSFRTTRSVSAKRARSPDSPSERPAKRPSLAIGGPLSSSENAFYYLGSLNSASTSRHSSEDWVQQAGGLSIDSPLFPSIGTTVSEPASTDEEGMLIDAEEAVSEISRRPYLAPLRTHSDPFPHAGLSSGSPIHTEGHPLNASPGSYNTTGNTPPTGSLFLPAINILPATPDLLSRTRPSTPVREDHNHSSAMSISPTASYAVLGSPAGKKQRFMMGPRANCEKCRLGIKGHWVHLD</sequence>
<evidence type="ECO:0000313" key="3">
    <source>
        <dbReference type="Proteomes" id="UP001215280"/>
    </source>
</evidence>
<organism evidence="2 3">
    <name type="scientific">Mycena maculata</name>
    <dbReference type="NCBI Taxonomy" id="230809"/>
    <lineage>
        <taxon>Eukaryota</taxon>
        <taxon>Fungi</taxon>
        <taxon>Dikarya</taxon>
        <taxon>Basidiomycota</taxon>
        <taxon>Agaricomycotina</taxon>
        <taxon>Agaricomycetes</taxon>
        <taxon>Agaricomycetidae</taxon>
        <taxon>Agaricales</taxon>
        <taxon>Marasmiineae</taxon>
        <taxon>Mycenaceae</taxon>
        <taxon>Mycena</taxon>
    </lineage>
</organism>
<dbReference type="AlphaFoldDB" id="A0AAD7IFR1"/>
<feature type="region of interest" description="Disordered" evidence="1">
    <location>
        <begin position="1"/>
        <end position="45"/>
    </location>
</feature>
<dbReference type="Proteomes" id="UP001215280">
    <property type="component" value="Unassembled WGS sequence"/>
</dbReference>
<keyword evidence="3" id="KW-1185">Reference proteome</keyword>
<proteinExistence type="predicted"/>
<protein>
    <submittedName>
        <fullName evidence="2">Uncharacterized protein</fullName>
    </submittedName>
</protein>
<reference evidence="2" key="1">
    <citation type="submission" date="2023-03" db="EMBL/GenBank/DDBJ databases">
        <title>Massive genome expansion in bonnet fungi (Mycena s.s.) driven by repeated elements and novel gene families across ecological guilds.</title>
        <authorList>
            <consortium name="Lawrence Berkeley National Laboratory"/>
            <person name="Harder C.B."/>
            <person name="Miyauchi S."/>
            <person name="Viragh M."/>
            <person name="Kuo A."/>
            <person name="Thoen E."/>
            <person name="Andreopoulos B."/>
            <person name="Lu D."/>
            <person name="Skrede I."/>
            <person name="Drula E."/>
            <person name="Henrissat B."/>
            <person name="Morin E."/>
            <person name="Kohler A."/>
            <person name="Barry K."/>
            <person name="LaButti K."/>
            <person name="Morin E."/>
            <person name="Salamov A."/>
            <person name="Lipzen A."/>
            <person name="Mereny Z."/>
            <person name="Hegedus B."/>
            <person name="Baldrian P."/>
            <person name="Stursova M."/>
            <person name="Weitz H."/>
            <person name="Taylor A."/>
            <person name="Grigoriev I.V."/>
            <person name="Nagy L.G."/>
            <person name="Martin F."/>
            <person name="Kauserud H."/>
        </authorList>
    </citation>
    <scope>NUCLEOTIDE SEQUENCE</scope>
    <source>
        <strain evidence="2">CBHHK188m</strain>
    </source>
</reference>
<comment type="caution">
    <text evidence="2">The sequence shown here is derived from an EMBL/GenBank/DDBJ whole genome shotgun (WGS) entry which is preliminary data.</text>
</comment>
<accession>A0AAD7IFR1</accession>